<dbReference type="AlphaFoldDB" id="A0A350HC18"/>
<protein>
    <recommendedName>
        <fullName evidence="3">ComF family protein</fullName>
    </recommendedName>
</protein>
<dbReference type="PANTHER" id="PTHR47505:SF1">
    <property type="entry name" value="DNA UTILIZATION PROTEIN YHGH"/>
    <property type="match status" value="1"/>
</dbReference>
<reference evidence="1 2" key="1">
    <citation type="journal article" date="2018" name="Nat. Biotechnol.">
        <title>A standardized bacterial taxonomy based on genome phylogeny substantially revises the tree of life.</title>
        <authorList>
            <person name="Parks D.H."/>
            <person name="Chuvochina M."/>
            <person name="Waite D.W."/>
            <person name="Rinke C."/>
            <person name="Skarshewski A."/>
            <person name="Chaumeil P.A."/>
            <person name="Hugenholtz P."/>
        </authorList>
    </citation>
    <scope>NUCLEOTIDE SEQUENCE [LARGE SCALE GENOMIC DNA]</scope>
    <source>
        <strain evidence="1">UBA9956</strain>
    </source>
</reference>
<dbReference type="Proteomes" id="UP000264062">
    <property type="component" value="Unassembled WGS sequence"/>
</dbReference>
<dbReference type="PANTHER" id="PTHR47505">
    <property type="entry name" value="DNA UTILIZATION PROTEIN YHGH"/>
    <property type="match status" value="1"/>
</dbReference>
<name>A0A350HC18_UNCW3</name>
<accession>A0A350HC18</accession>
<proteinExistence type="predicted"/>
<sequence length="137" mass="16139">MSKHVCEKCGRHIEEGEYKCESCREKRISIDFSRSCVYYDDISSSIVKKFKYSNRRDMGLFISAIMYEKMLTEAEYADIDFITYIPFSYFKRHNRYYNHSALLAENISELSGIPLCRDIISQRLISIPQAKLSDSMR</sequence>
<dbReference type="EMBL" id="DMZY01000236">
    <property type="protein sequence ID" value="HAV93084.1"/>
    <property type="molecule type" value="Genomic_DNA"/>
</dbReference>
<evidence type="ECO:0000313" key="2">
    <source>
        <dbReference type="Proteomes" id="UP000264062"/>
    </source>
</evidence>
<dbReference type="InterPro" id="IPR051910">
    <property type="entry name" value="ComF/GntX_DNA_util-trans"/>
</dbReference>
<feature type="non-terminal residue" evidence="1">
    <location>
        <position position="137"/>
    </location>
</feature>
<gene>
    <name evidence="1" type="ORF">DCW38_07900</name>
</gene>
<organism evidence="1 2">
    <name type="scientific">candidate division WOR-3 bacterium</name>
    <dbReference type="NCBI Taxonomy" id="2052148"/>
    <lineage>
        <taxon>Bacteria</taxon>
        <taxon>Bacteria division WOR-3</taxon>
    </lineage>
</organism>
<evidence type="ECO:0008006" key="3">
    <source>
        <dbReference type="Google" id="ProtNLM"/>
    </source>
</evidence>
<comment type="caution">
    <text evidence="1">The sequence shown here is derived from an EMBL/GenBank/DDBJ whole genome shotgun (WGS) entry which is preliminary data.</text>
</comment>
<evidence type="ECO:0000313" key="1">
    <source>
        <dbReference type="EMBL" id="HAV93084.1"/>
    </source>
</evidence>